<dbReference type="GO" id="GO:0009279">
    <property type="term" value="C:cell outer membrane"/>
    <property type="evidence" value="ECO:0007669"/>
    <property type="project" value="UniProtKB-SubCell"/>
</dbReference>
<sequence length="899" mass="98809">MMPYLMGVADRQRLGTKMKMQRDRTFADPAKLSTSVATNGILSVRRGASRHWNDKGALRMNFGMRVRGGLLAALILFATPVAATLAVALASSPAAAQTVSTIQVEGNRRVEIETIRSYFKSGPGGHLDQAQIDDGLKALIETGLFQDVKINQAGGHLVVTVVESPVINRVAFEGNKKIKDEQLSAEIQSKPRGTLSRPMVQSDAQRIAEVYRHSGRYDVHVDPEIIEQPNNRVDLVFTITEGPKTGVKSIEFIGNTTYSSYRLKDIIKTRESNLLSFLGSGDVYDPDRVEADRDLIRRYYLKHGFADVQVVAALTEYDPDKKGFLVTFKIEEGQQYRVASVNFQSSIATLDGNSLASFSHVYVGSLYNAEALEKSVEEMQIEASRRGYAFAVVHPRGDRNFDAHTVSITFAIDEGPRVYIERINVRGNTRTRDYVIRREFDISEGDAYNRALVDRAERRLKNLDFFKTVKITTEPGSSSDRVVLNVDLEEKSTGDFSVSGGYSTTDGALAEVSISERNFLGRGLFAKASVTYGQYARGVSLSFVEPYFLDYRVAAGLDVFYREQLANNYISYGTRTIGFSPRLGFALREDLSLQLRYSLYQQEISLPYQLDNCNNLAGPAFFPTPAYISQVLNGVDPTGNSQAGLLPGCLSDGESSLPVRQELANGAEWVSSVGYSLDYNTLDNNKNPTDGLLIDFKQDFAGVGGDVSYLKSAIDAKYYAPLVADIVGLIHLQGGILNQVGSTQLRMLDQFQMGPNLVRGFAPNGIGPRDLTFFPYTGGGDALGGTKYWGASLEMQYPFWFLPKEVGLKGAVYADAGSLWDYQGPTTWAATGEVNGLVNGKPCNCGMVFDDTNVIRTSVGVGLIWASPFGPLRFDYAVPITKGKYDVVQEFKFGGGTSF</sequence>
<dbReference type="HAMAP" id="MF_01430">
    <property type="entry name" value="OM_assembly_BamA"/>
    <property type="match status" value="1"/>
</dbReference>
<dbReference type="InterPro" id="IPR000184">
    <property type="entry name" value="Bac_surfAg_D15"/>
</dbReference>
<proteinExistence type="inferred from homology"/>
<dbReference type="PROSITE" id="PS51779">
    <property type="entry name" value="POTRA"/>
    <property type="match status" value="3"/>
</dbReference>
<comment type="function">
    <text evidence="8">Part of the outer membrane protein assembly complex, which is involved in assembly and insertion of beta-barrel proteins into the outer membrane.</text>
</comment>
<dbReference type="InterPro" id="IPR023707">
    <property type="entry name" value="OM_assembly_BamA"/>
</dbReference>
<dbReference type="PANTHER" id="PTHR12815:SF23">
    <property type="entry name" value="OUTER MEMBRANE PROTEIN ASSEMBLY FACTOR BAMA"/>
    <property type="match status" value="1"/>
</dbReference>
<evidence type="ECO:0000313" key="11">
    <source>
        <dbReference type="EMBL" id="SDS13629.1"/>
    </source>
</evidence>
<dbReference type="Gene3D" id="2.40.160.50">
    <property type="entry name" value="membrane protein fhac: a member of the omp85/tpsb transporter family"/>
    <property type="match status" value="1"/>
</dbReference>
<dbReference type="PANTHER" id="PTHR12815">
    <property type="entry name" value="SORTING AND ASSEMBLY MACHINERY SAMM50 PROTEIN FAMILY MEMBER"/>
    <property type="match status" value="1"/>
</dbReference>
<dbReference type="Proteomes" id="UP000243904">
    <property type="component" value="Chromosome I"/>
</dbReference>
<evidence type="ECO:0000256" key="7">
    <source>
        <dbReference type="ARBA" id="ARBA00023237"/>
    </source>
</evidence>
<evidence type="ECO:0000256" key="1">
    <source>
        <dbReference type="ARBA" id="ARBA00004370"/>
    </source>
</evidence>
<protein>
    <recommendedName>
        <fullName evidence="8 9">Outer membrane protein assembly factor BamA</fullName>
    </recommendedName>
</protein>
<keyword evidence="6 8" id="KW-0472">Membrane</keyword>
<dbReference type="Gene3D" id="3.10.20.310">
    <property type="entry name" value="membrane protein fhac"/>
    <property type="match status" value="5"/>
</dbReference>
<dbReference type="PIRSF" id="PIRSF006076">
    <property type="entry name" value="OM_assembly_OMP85"/>
    <property type="match status" value="1"/>
</dbReference>
<feature type="domain" description="POTRA" evidence="10">
    <location>
        <begin position="165"/>
        <end position="242"/>
    </location>
</feature>
<dbReference type="EMBL" id="LT629750">
    <property type="protein sequence ID" value="SDS13629.1"/>
    <property type="molecule type" value="Genomic_DNA"/>
</dbReference>
<evidence type="ECO:0000256" key="4">
    <source>
        <dbReference type="ARBA" id="ARBA00022729"/>
    </source>
</evidence>
<keyword evidence="4 8" id="KW-0732">Signal</keyword>
<evidence type="ECO:0000313" key="12">
    <source>
        <dbReference type="Proteomes" id="UP000243904"/>
    </source>
</evidence>
<dbReference type="Pfam" id="PF07244">
    <property type="entry name" value="POTRA"/>
    <property type="match status" value="5"/>
</dbReference>
<dbReference type="Pfam" id="PF01103">
    <property type="entry name" value="Omp85"/>
    <property type="match status" value="1"/>
</dbReference>
<evidence type="ECO:0000256" key="5">
    <source>
        <dbReference type="ARBA" id="ARBA00022737"/>
    </source>
</evidence>
<name>A0A1H1PS95_9BRAD</name>
<keyword evidence="5 8" id="KW-0677">Repeat</keyword>
<gene>
    <name evidence="8" type="primary">bamA</name>
    <name evidence="11" type="ORF">SAMN05444158_1119</name>
</gene>
<comment type="similarity">
    <text evidence="8">Belongs to the BamA family.</text>
</comment>
<dbReference type="AlphaFoldDB" id="A0A1H1PS95"/>
<dbReference type="GO" id="GO:0051205">
    <property type="term" value="P:protein insertion into membrane"/>
    <property type="evidence" value="ECO:0007669"/>
    <property type="project" value="UniProtKB-UniRule"/>
</dbReference>
<comment type="subcellular location">
    <subcellularLocation>
        <location evidence="8">Cell outer membrane</location>
    </subcellularLocation>
    <subcellularLocation>
        <location evidence="1">Membrane</location>
    </subcellularLocation>
</comment>
<accession>A0A1H1PS95</accession>
<feature type="domain" description="POTRA" evidence="10">
    <location>
        <begin position="418"/>
        <end position="491"/>
    </location>
</feature>
<organism evidence="11 12">
    <name type="scientific">Bradyrhizobium canariense</name>
    <dbReference type="NCBI Taxonomy" id="255045"/>
    <lineage>
        <taxon>Bacteria</taxon>
        <taxon>Pseudomonadati</taxon>
        <taxon>Pseudomonadota</taxon>
        <taxon>Alphaproteobacteria</taxon>
        <taxon>Hyphomicrobiales</taxon>
        <taxon>Nitrobacteraceae</taxon>
        <taxon>Bradyrhizobium</taxon>
    </lineage>
</organism>
<evidence type="ECO:0000256" key="8">
    <source>
        <dbReference type="HAMAP-Rule" id="MF_01430"/>
    </source>
</evidence>
<evidence type="ECO:0000259" key="10">
    <source>
        <dbReference type="PROSITE" id="PS51779"/>
    </source>
</evidence>
<keyword evidence="12" id="KW-1185">Reference proteome</keyword>
<evidence type="ECO:0000256" key="9">
    <source>
        <dbReference type="NCBIfam" id="TIGR03303"/>
    </source>
</evidence>
<keyword evidence="3 8" id="KW-0812">Transmembrane</keyword>
<evidence type="ECO:0000256" key="2">
    <source>
        <dbReference type="ARBA" id="ARBA00022452"/>
    </source>
</evidence>
<comment type="subunit">
    <text evidence="8">Part of the Bam complex.</text>
</comment>
<dbReference type="InterPro" id="IPR034746">
    <property type="entry name" value="POTRA"/>
</dbReference>
<feature type="domain" description="POTRA" evidence="10">
    <location>
        <begin position="97"/>
        <end position="164"/>
    </location>
</feature>
<dbReference type="GO" id="GO:0043165">
    <property type="term" value="P:Gram-negative-bacterium-type cell outer membrane assembly"/>
    <property type="evidence" value="ECO:0007669"/>
    <property type="project" value="UniProtKB-UniRule"/>
</dbReference>
<keyword evidence="2 8" id="KW-1134">Transmembrane beta strand</keyword>
<evidence type="ECO:0000256" key="3">
    <source>
        <dbReference type="ARBA" id="ARBA00022692"/>
    </source>
</evidence>
<evidence type="ECO:0000256" key="6">
    <source>
        <dbReference type="ARBA" id="ARBA00023136"/>
    </source>
</evidence>
<keyword evidence="7 8" id="KW-0998">Cell outer membrane</keyword>
<dbReference type="InterPro" id="IPR039910">
    <property type="entry name" value="D15-like"/>
</dbReference>
<reference evidence="12" key="1">
    <citation type="submission" date="2016-10" db="EMBL/GenBank/DDBJ databases">
        <authorList>
            <person name="Varghese N."/>
            <person name="Submissions S."/>
        </authorList>
    </citation>
    <scope>NUCLEOTIDE SEQUENCE [LARGE SCALE GENOMIC DNA]</scope>
    <source>
        <strain evidence="12">GAS369</strain>
    </source>
</reference>
<dbReference type="InterPro" id="IPR010827">
    <property type="entry name" value="BamA/TamA_POTRA"/>
</dbReference>
<dbReference type="NCBIfam" id="TIGR03303">
    <property type="entry name" value="OM_YaeT"/>
    <property type="match status" value="1"/>
</dbReference>